<evidence type="ECO:0000313" key="1">
    <source>
        <dbReference type="EMBL" id="OQE02232.1"/>
    </source>
</evidence>
<proteinExistence type="predicted"/>
<name>A0A1V6RK66_9EURO</name>
<gene>
    <name evidence="1" type="ORF">PENVUL_c040G03645</name>
</gene>
<accession>A0A1V6RK66</accession>
<sequence length="174" mass="19145">MQLVAWAAGDKEKLASLINWLKIWNAELEEMLPGGNARLDGPQSGLNGAELQWYLLLSKSSFSQPISLSEACQQERNLVRSSRTEDDSALAGGYGLADGRDLFQSEANKPQLEYCLDYLVKVLQTMVKAGDGQGHPDKNTAGDYVILICSGWTATASFDRIGLFLRLPMQIHPQ</sequence>
<dbReference type="EMBL" id="MDYP01000040">
    <property type="protein sequence ID" value="OQE02232.1"/>
    <property type="molecule type" value="Genomic_DNA"/>
</dbReference>
<organism evidence="1 2">
    <name type="scientific">Penicillium vulpinum</name>
    <dbReference type="NCBI Taxonomy" id="29845"/>
    <lineage>
        <taxon>Eukaryota</taxon>
        <taxon>Fungi</taxon>
        <taxon>Dikarya</taxon>
        <taxon>Ascomycota</taxon>
        <taxon>Pezizomycotina</taxon>
        <taxon>Eurotiomycetes</taxon>
        <taxon>Eurotiomycetidae</taxon>
        <taxon>Eurotiales</taxon>
        <taxon>Aspergillaceae</taxon>
        <taxon>Penicillium</taxon>
    </lineage>
</organism>
<protein>
    <submittedName>
        <fullName evidence="1">Uncharacterized protein</fullName>
    </submittedName>
</protein>
<comment type="caution">
    <text evidence="1">The sequence shown here is derived from an EMBL/GenBank/DDBJ whole genome shotgun (WGS) entry which is preliminary data.</text>
</comment>
<reference evidence="2" key="1">
    <citation type="journal article" date="2017" name="Nat. Microbiol.">
        <title>Global analysis of biosynthetic gene clusters reveals vast potential of secondary metabolite production in Penicillium species.</title>
        <authorList>
            <person name="Nielsen J.C."/>
            <person name="Grijseels S."/>
            <person name="Prigent S."/>
            <person name="Ji B."/>
            <person name="Dainat J."/>
            <person name="Nielsen K.F."/>
            <person name="Frisvad J.C."/>
            <person name="Workman M."/>
            <person name="Nielsen J."/>
        </authorList>
    </citation>
    <scope>NUCLEOTIDE SEQUENCE [LARGE SCALE GENOMIC DNA]</scope>
    <source>
        <strain evidence="2">IBT 29486</strain>
    </source>
</reference>
<dbReference type="AlphaFoldDB" id="A0A1V6RK66"/>
<evidence type="ECO:0000313" key="2">
    <source>
        <dbReference type="Proteomes" id="UP000191518"/>
    </source>
</evidence>
<keyword evidence="2" id="KW-1185">Reference proteome</keyword>
<dbReference type="Proteomes" id="UP000191518">
    <property type="component" value="Unassembled WGS sequence"/>
</dbReference>